<keyword evidence="3" id="KW-1185">Reference proteome</keyword>
<proteinExistence type="predicted"/>
<sequence length="110" mass="12785">MWGTWGTRKLMSWPKRQLRPRRQQCLWFSFPEAVQTRSQAVNPGQVAEALKHDQTLRVFEAYEKHPKSDGHMDGQIRYDVAANLCPIDSTRAGRKPVPHRFSTMSSLDQF</sequence>
<reference evidence="2 3" key="1">
    <citation type="journal article" date="2019" name="Sci. Rep.">
        <title>Orb-weaving spider Araneus ventricosus genome elucidates the spidroin gene catalogue.</title>
        <authorList>
            <person name="Kono N."/>
            <person name="Nakamura H."/>
            <person name="Ohtoshi R."/>
            <person name="Moran D.A.P."/>
            <person name="Shinohara A."/>
            <person name="Yoshida Y."/>
            <person name="Fujiwara M."/>
            <person name="Mori M."/>
            <person name="Tomita M."/>
            <person name="Arakawa K."/>
        </authorList>
    </citation>
    <scope>NUCLEOTIDE SEQUENCE [LARGE SCALE GENOMIC DNA]</scope>
</reference>
<gene>
    <name evidence="2" type="ORF">AVEN_200854_1</name>
</gene>
<evidence type="ECO:0000313" key="3">
    <source>
        <dbReference type="Proteomes" id="UP000499080"/>
    </source>
</evidence>
<feature type="region of interest" description="Disordered" evidence="1">
    <location>
        <begin position="89"/>
        <end position="110"/>
    </location>
</feature>
<protein>
    <submittedName>
        <fullName evidence="2">Uncharacterized protein</fullName>
    </submittedName>
</protein>
<organism evidence="2 3">
    <name type="scientific">Araneus ventricosus</name>
    <name type="common">Orbweaver spider</name>
    <name type="synonym">Epeira ventricosa</name>
    <dbReference type="NCBI Taxonomy" id="182803"/>
    <lineage>
        <taxon>Eukaryota</taxon>
        <taxon>Metazoa</taxon>
        <taxon>Ecdysozoa</taxon>
        <taxon>Arthropoda</taxon>
        <taxon>Chelicerata</taxon>
        <taxon>Arachnida</taxon>
        <taxon>Araneae</taxon>
        <taxon>Araneomorphae</taxon>
        <taxon>Entelegynae</taxon>
        <taxon>Araneoidea</taxon>
        <taxon>Araneidae</taxon>
        <taxon>Araneus</taxon>
    </lineage>
</organism>
<dbReference type="Proteomes" id="UP000499080">
    <property type="component" value="Unassembled WGS sequence"/>
</dbReference>
<name>A0A4Y2UNC7_ARAVE</name>
<comment type="caution">
    <text evidence="2">The sequence shown here is derived from an EMBL/GenBank/DDBJ whole genome shotgun (WGS) entry which is preliminary data.</text>
</comment>
<accession>A0A4Y2UNC7</accession>
<evidence type="ECO:0000313" key="2">
    <source>
        <dbReference type="EMBL" id="GBO14539.1"/>
    </source>
</evidence>
<dbReference type="EMBL" id="BGPR01038668">
    <property type="protein sequence ID" value="GBO14539.1"/>
    <property type="molecule type" value="Genomic_DNA"/>
</dbReference>
<evidence type="ECO:0000256" key="1">
    <source>
        <dbReference type="SAM" id="MobiDB-lite"/>
    </source>
</evidence>
<dbReference type="AlphaFoldDB" id="A0A4Y2UNC7"/>